<feature type="domain" description="F-box" evidence="1">
    <location>
        <begin position="29"/>
        <end position="73"/>
    </location>
</feature>
<comment type="caution">
    <text evidence="2">The sequence shown here is derived from an EMBL/GenBank/DDBJ whole genome shotgun (WGS) entry which is preliminary data.</text>
</comment>
<sequence>MPRTRKSRQTISQPALTTERSLLPAFAFSLPQELISLVIQHLRDCISSLRNCALVCRSWRYPAQSLLFDSLCLYNADACNKLNRILRVSPILATHVHQVLIRARYPFNSFLHLRNATSVFERLCNVRELSISFYRDYMPNELINLAKLRTVEILRLYSDNDFAVIPFLWKAYPNIHTLQLLQAPDISVFASRYTHMPVDELVESGTKTLRALALSNIESTSRTPLLRFFTRPEIDYSSLQSLKLLWGGKMKANETQHLDFLNALLKKCGFHARSVTLVFPQQSTWDTLDLLATFLSERSMKYFQSMENLILLLDFGVCLYRHSSVYSHKLIIHVLSLVKNSPANVRCLTLDVFLKLGERSSSSPDSNIGSFPEWKALDALLSDSSRKLAKFEVRVSAKIRQRYVRDNDLSGLGQKEVESIIQAELTEIFESCLQATNRAGKLSIRFRTIQFWGSWTFRTAWDIKARTGTLPGAQESTDEFTRRDALQHISTSMPSKFDIFRYHQARSQIAVRGEVMEY</sequence>
<dbReference type="InterPro" id="IPR036047">
    <property type="entry name" value="F-box-like_dom_sf"/>
</dbReference>
<accession>A0ABR1JVV9</accession>
<dbReference type="Pfam" id="PF12937">
    <property type="entry name" value="F-box-like"/>
    <property type="match status" value="1"/>
</dbReference>
<dbReference type="CDD" id="cd09917">
    <property type="entry name" value="F-box_SF"/>
    <property type="match status" value="1"/>
</dbReference>
<organism evidence="2 3">
    <name type="scientific">Marasmiellus scandens</name>
    <dbReference type="NCBI Taxonomy" id="2682957"/>
    <lineage>
        <taxon>Eukaryota</taxon>
        <taxon>Fungi</taxon>
        <taxon>Dikarya</taxon>
        <taxon>Basidiomycota</taxon>
        <taxon>Agaricomycotina</taxon>
        <taxon>Agaricomycetes</taxon>
        <taxon>Agaricomycetidae</taxon>
        <taxon>Agaricales</taxon>
        <taxon>Marasmiineae</taxon>
        <taxon>Omphalotaceae</taxon>
        <taxon>Marasmiellus</taxon>
    </lineage>
</organism>
<evidence type="ECO:0000259" key="1">
    <source>
        <dbReference type="Pfam" id="PF12937"/>
    </source>
</evidence>
<dbReference type="Proteomes" id="UP001498398">
    <property type="component" value="Unassembled WGS sequence"/>
</dbReference>
<reference evidence="2 3" key="1">
    <citation type="submission" date="2024-01" db="EMBL/GenBank/DDBJ databases">
        <title>A draft genome for the cacao thread blight pathogen Marasmiellus scandens.</title>
        <authorList>
            <person name="Baruah I.K."/>
            <person name="Leung J."/>
            <person name="Bukari Y."/>
            <person name="Amoako-Attah I."/>
            <person name="Meinhardt L.W."/>
            <person name="Bailey B.A."/>
            <person name="Cohen S.P."/>
        </authorList>
    </citation>
    <scope>NUCLEOTIDE SEQUENCE [LARGE SCALE GENOMIC DNA]</scope>
    <source>
        <strain evidence="2 3">GH-19</strain>
    </source>
</reference>
<dbReference type="EMBL" id="JBANRG010000003">
    <property type="protein sequence ID" value="KAK7468310.1"/>
    <property type="molecule type" value="Genomic_DNA"/>
</dbReference>
<proteinExistence type="predicted"/>
<name>A0ABR1JVV9_9AGAR</name>
<evidence type="ECO:0000313" key="2">
    <source>
        <dbReference type="EMBL" id="KAK7468310.1"/>
    </source>
</evidence>
<gene>
    <name evidence="2" type="ORF">VKT23_002824</name>
</gene>
<protein>
    <recommendedName>
        <fullName evidence="1">F-box domain-containing protein</fullName>
    </recommendedName>
</protein>
<dbReference type="InterPro" id="IPR001810">
    <property type="entry name" value="F-box_dom"/>
</dbReference>
<keyword evidence="3" id="KW-1185">Reference proteome</keyword>
<dbReference type="SUPFAM" id="SSF81383">
    <property type="entry name" value="F-box domain"/>
    <property type="match status" value="1"/>
</dbReference>
<evidence type="ECO:0000313" key="3">
    <source>
        <dbReference type="Proteomes" id="UP001498398"/>
    </source>
</evidence>